<protein>
    <submittedName>
        <fullName evidence="3">Uncharacterized protein</fullName>
    </submittedName>
</protein>
<accession>A0ABQ7FLC7</accession>
<reference evidence="3 4" key="1">
    <citation type="submission" date="2019-10" db="EMBL/GenBank/DDBJ databases">
        <title>Streptomyces tenebrisbrunneis sp.nov., an endogenous actinomycete isolated from of Lycium ruthenicum.</title>
        <authorList>
            <person name="Ma L."/>
        </authorList>
    </citation>
    <scope>NUCLEOTIDE SEQUENCE [LARGE SCALE GENOMIC DNA]</scope>
    <source>
        <strain evidence="3 4">TRM 66187</strain>
    </source>
</reference>
<evidence type="ECO:0000256" key="2">
    <source>
        <dbReference type="SAM" id="Phobius"/>
    </source>
</evidence>
<evidence type="ECO:0000313" key="4">
    <source>
        <dbReference type="Proteomes" id="UP000621266"/>
    </source>
</evidence>
<name>A0ABQ7FLC7_9ACTN</name>
<feature type="compositionally biased region" description="Basic and acidic residues" evidence="1">
    <location>
        <begin position="1"/>
        <end position="13"/>
    </location>
</feature>
<feature type="transmembrane region" description="Helical" evidence="2">
    <location>
        <begin position="43"/>
        <end position="65"/>
    </location>
</feature>
<keyword evidence="2" id="KW-1133">Transmembrane helix</keyword>
<feature type="region of interest" description="Disordered" evidence="1">
    <location>
        <begin position="1"/>
        <end position="22"/>
    </location>
</feature>
<evidence type="ECO:0000313" key="3">
    <source>
        <dbReference type="EMBL" id="KAF4409169.1"/>
    </source>
</evidence>
<proteinExistence type="predicted"/>
<organism evidence="3 4">
    <name type="scientific">Streptomyces lycii</name>
    <dbReference type="NCBI Taxonomy" id="2654337"/>
    <lineage>
        <taxon>Bacteria</taxon>
        <taxon>Bacillati</taxon>
        <taxon>Actinomycetota</taxon>
        <taxon>Actinomycetes</taxon>
        <taxon>Kitasatosporales</taxon>
        <taxon>Streptomycetaceae</taxon>
        <taxon>Streptomyces</taxon>
    </lineage>
</organism>
<dbReference type="EMBL" id="WHPN01000245">
    <property type="protein sequence ID" value="KAF4409169.1"/>
    <property type="molecule type" value="Genomic_DNA"/>
</dbReference>
<keyword evidence="2" id="KW-0812">Transmembrane</keyword>
<gene>
    <name evidence="3" type="ORF">GCU69_10355</name>
</gene>
<keyword evidence="2" id="KW-0472">Membrane</keyword>
<keyword evidence="4" id="KW-1185">Reference proteome</keyword>
<comment type="caution">
    <text evidence="3">The sequence shown here is derived from an EMBL/GenBank/DDBJ whole genome shotgun (WGS) entry which is preliminary data.</text>
</comment>
<evidence type="ECO:0000256" key="1">
    <source>
        <dbReference type="SAM" id="MobiDB-lite"/>
    </source>
</evidence>
<dbReference type="Proteomes" id="UP000621266">
    <property type="component" value="Unassembled WGS sequence"/>
</dbReference>
<sequence length="83" mass="8998">MSLPDRKEAEVRRLLAGPHPPVPPDLAARAAARGRRTLAFRRGAHTVFAALAGAALIAFLVWLLVTQPWVPPPAETTPPMEAW</sequence>
<dbReference type="RefSeq" id="WP_098753708.1">
    <property type="nucleotide sequence ID" value="NZ_WHPN01000245.1"/>
</dbReference>